<accession>A0A2M4CFK2</accession>
<evidence type="ECO:0000313" key="1">
    <source>
        <dbReference type="EMBL" id="MBW64093.1"/>
    </source>
</evidence>
<reference evidence="1" key="1">
    <citation type="submission" date="2018-01" db="EMBL/GenBank/DDBJ databases">
        <title>An insight into the sialome of Amazonian anophelines.</title>
        <authorList>
            <person name="Ribeiro J.M."/>
            <person name="Scarpassa V."/>
            <person name="Calvo E."/>
        </authorList>
    </citation>
    <scope>NUCLEOTIDE SEQUENCE</scope>
    <source>
        <tissue evidence="1">Salivary glands</tissue>
    </source>
</reference>
<sequence length="66" mass="7491">MMWGTLAPFSLHYCALASYHCTLLRYVVAVCFVNRFVNFLSSLVSTQTCVSIRTRANLFLPRMVAV</sequence>
<proteinExistence type="predicted"/>
<protein>
    <submittedName>
        <fullName evidence="1">Putative secreted protein</fullName>
    </submittedName>
</protein>
<name>A0A2M4CFK2_9DIPT</name>
<dbReference type="EMBL" id="GGFJ01014952">
    <property type="protein sequence ID" value="MBW64093.1"/>
    <property type="molecule type" value="Transcribed_RNA"/>
</dbReference>
<dbReference type="AlphaFoldDB" id="A0A2M4CFK2"/>
<organism evidence="1">
    <name type="scientific">Anopheles marajoara</name>
    <dbReference type="NCBI Taxonomy" id="58244"/>
    <lineage>
        <taxon>Eukaryota</taxon>
        <taxon>Metazoa</taxon>
        <taxon>Ecdysozoa</taxon>
        <taxon>Arthropoda</taxon>
        <taxon>Hexapoda</taxon>
        <taxon>Insecta</taxon>
        <taxon>Pterygota</taxon>
        <taxon>Neoptera</taxon>
        <taxon>Endopterygota</taxon>
        <taxon>Diptera</taxon>
        <taxon>Nematocera</taxon>
        <taxon>Culicoidea</taxon>
        <taxon>Culicidae</taxon>
        <taxon>Anophelinae</taxon>
        <taxon>Anopheles</taxon>
    </lineage>
</organism>